<evidence type="ECO:0000259" key="2">
    <source>
        <dbReference type="PROSITE" id="PS51406"/>
    </source>
</evidence>
<evidence type="ECO:0000313" key="3">
    <source>
        <dbReference type="EMBL" id="CAC5395413.1"/>
    </source>
</evidence>
<sequence>MHLPDFCSDSVDIIGILSTPGPQKMHLTTPATNSLFLASGGARNDNIHAIVRQSGRSYKVRIDLEDYKGFPAYAAYSDFYVDSEETNYTLYLGQYSGNAGDAMMDVDQDSLSGMRFSTWDRDNDESHFHCSYRKGLMTVHVLTAMDFILDILTFLDIRIGVLIQLSQMGKFRNKNEGKFGKIEDTAAEKSDYSVSGFSSGGKGSGSSSDDDEGDDWFKKIKKESPSIQKSKDNRTYYQSKDGTKWYSRYHAGQGGSRVKKYRNTGKTLELEGSLNGRGRRMQGKTQIWKTPDYS</sequence>
<name>A0A6J8CG29_MYTCO</name>
<accession>A0A6J8CG29</accession>
<dbReference type="SMART" id="SM00186">
    <property type="entry name" value="FBG"/>
    <property type="match status" value="1"/>
</dbReference>
<organism evidence="3 4">
    <name type="scientific">Mytilus coruscus</name>
    <name type="common">Sea mussel</name>
    <dbReference type="NCBI Taxonomy" id="42192"/>
    <lineage>
        <taxon>Eukaryota</taxon>
        <taxon>Metazoa</taxon>
        <taxon>Spiralia</taxon>
        <taxon>Lophotrochozoa</taxon>
        <taxon>Mollusca</taxon>
        <taxon>Bivalvia</taxon>
        <taxon>Autobranchia</taxon>
        <taxon>Pteriomorphia</taxon>
        <taxon>Mytilida</taxon>
        <taxon>Mytiloidea</taxon>
        <taxon>Mytilidae</taxon>
        <taxon>Mytilinae</taxon>
        <taxon>Mytilus</taxon>
    </lineage>
</organism>
<evidence type="ECO:0000256" key="1">
    <source>
        <dbReference type="SAM" id="MobiDB-lite"/>
    </source>
</evidence>
<dbReference type="InterPro" id="IPR050373">
    <property type="entry name" value="Fibrinogen_C-term_domain"/>
</dbReference>
<keyword evidence="4" id="KW-1185">Reference proteome</keyword>
<dbReference type="Proteomes" id="UP000507470">
    <property type="component" value="Unassembled WGS sequence"/>
</dbReference>
<feature type="compositionally biased region" description="Polar residues" evidence="1">
    <location>
        <begin position="283"/>
        <end position="294"/>
    </location>
</feature>
<feature type="region of interest" description="Disordered" evidence="1">
    <location>
        <begin position="192"/>
        <end position="215"/>
    </location>
</feature>
<dbReference type="InterPro" id="IPR002181">
    <property type="entry name" value="Fibrinogen_a/b/g_C_dom"/>
</dbReference>
<dbReference type="AlphaFoldDB" id="A0A6J8CG29"/>
<feature type="region of interest" description="Disordered" evidence="1">
    <location>
        <begin position="271"/>
        <end position="294"/>
    </location>
</feature>
<dbReference type="GO" id="GO:0005615">
    <property type="term" value="C:extracellular space"/>
    <property type="evidence" value="ECO:0007669"/>
    <property type="project" value="TreeGrafter"/>
</dbReference>
<feature type="domain" description="Fibrinogen C-terminal" evidence="2">
    <location>
        <begin position="44"/>
        <end position="131"/>
    </location>
</feature>
<dbReference type="Pfam" id="PF00147">
    <property type="entry name" value="Fibrinogen_C"/>
    <property type="match status" value="1"/>
</dbReference>
<gene>
    <name evidence="3" type="ORF">MCOR_30088</name>
</gene>
<evidence type="ECO:0000313" key="4">
    <source>
        <dbReference type="Proteomes" id="UP000507470"/>
    </source>
</evidence>
<dbReference type="PANTHER" id="PTHR19143">
    <property type="entry name" value="FIBRINOGEN/TENASCIN/ANGIOPOEITIN"/>
    <property type="match status" value="1"/>
</dbReference>
<reference evidence="3 4" key="1">
    <citation type="submission" date="2020-06" db="EMBL/GenBank/DDBJ databases">
        <authorList>
            <person name="Li R."/>
            <person name="Bekaert M."/>
        </authorList>
    </citation>
    <scope>NUCLEOTIDE SEQUENCE [LARGE SCALE GENOMIC DNA]</scope>
    <source>
        <strain evidence="4">wild</strain>
    </source>
</reference>
<dbReference type="OrthoDB" id="7940501at2759"/>
<dbReference type="EMBL" id="CACVKT020005506">
    <property type="protein sequence ID" value="CAC5395413.1"/>
    <property type="molecule type" value="Genomic_DNA"/>
</dbReference>
<dbReference type="PROSITE" id="PS51406">
    <property type="entry name" value="FIBRINOGEN_C_2"/>
    <property type="match status" value="1"/>
</dbReference>
<protein>
    <recommendedName>
        <fullName evidence="2">Fibrinogen C-terminal domain-containing protein</fullName>
    </recommendedName>
</protein>
<dbReference type="SUPFAM" id="SSF56496">
    <property type="entry name" value="Fibrinogen C-terminal domain-like"/>
    <property type="match status" value="1"/>
</dbReference>
<dbReference type="Gene3D" id="3.90.215.10">
    <property type="entry name" value="Gamma Fibrinogen, chain A, domain 1"/>
    <property type="match status" value="1"/>
</dbReference>
<proteinExistence type="predicted"/>
<dbReference type="InterPro" id="IPR036056">
    <property type="entry name" value="Fibrinogen-like_C"/>
</dbReference>
<dbReference type="InterPro" id="IPR014716">
    <property type="entry name" value="Fibrinogen_a/b/g_C_1"/>
</dbReference>